<dbReference type="GO" id="GO:0070914">
    <property type="term" value="P:UV-damage excision repair"/>
    <property type="evidence" value="ECO:0007669"/>
    <property type="project" value="TreeGrafter"/>
</dbReference>
<dbReference type="InterPro" id="IPR000465">
    <property type="entry name" value="XPA/RAD14"/>
</dbReference>
<evidence type="ECO:0000256" key="1">
    <source>
        <dbReference type="ARBA" id="ARBA00004123"/>
    </source>
</evidence>
<dbReference type="GO" id="GO:1901255">
    <property type="term" value="P:nucleotide-excision repair involved in interstrand cross-link repair"/>
    <property type="evidence" value="ECO:0007669"/>
    <property type="project" value="TreeGrafter"/>
</dbReference>
<keyword evidence="8" id="KW-0234">DNA repair</keyword>
<feature type="domain" description="XPA C-terminal" evidence="10">
    <location>
        <begin position="101"/>
        <end position="152"/>
    </location>
</feature>
<organism evidence="13">
    <name type="scientific">Soboliphyme baturini</name>
    <dbReference type="NCBI Taxonomy" id="241478"/>
    <lineage>
        <taxon>Eukaryota</taxon>
        <taxon>Metazoa</taxon>
        <taxon>Ecdysozoa</taxon>
        <taxon>Nematoda</taxon>
        <taxon>Enoplea</taxon>
        <taxon>Dorylaimia</taxon>
        <taxon>Dioctophymatida</taxon>
        <taxon>Dioctophymatoidea</taxon>
        <taxon>Soboliphymatidae</taxon>
        <taxon>Soboliphyme</taxon>
    </lineage>
</organism>
<evidence type="ECO:0000259" key="10">
    <source>
        <dbReference type="Pfam" id="PF05181"/>
    </source>
</evidence>
<evidence type="ECO:0000256" key="6">
    <source>
        <dbReference type="ARBA" id="ARBA00022833"/>
    </source>
</evidence>
<comment type="similarity">
    <text evidence="2">Belongs to the XPA family.</text>
</comment>
<evidence type="ECO:0000256" key="5">
    <source>
        <dbReference type="ARBA" id="ARBA00022771"/>
    </source>
</evidence>
<dbReference type="WBParaSite" id="SBAD_0001121701-mRNA-1">
    <property type="protein sequence ID" value="SBAD_0001121701-mRNA-1"/>
    <property type="gene ID" value="SBAD_0001121701"/>
</dbReference>
<dbReference type="InterPro" id="IPR022652">
    <property type="entry name" value="Znf_XPA_CS"/>
</dbReference>
<evidence type="ECO:0000256" key="2">
    <source>
        <dbReference type="ARBA" id="ARBA00005548"/>
    </source>
</evidence>
<dbReference type="Pfam" id="PF01286">
    <property type="entry name" value="XPA_N"/>
    <property type="match status" value="1"/>
</dbReference>
<dbReference type="AlphaFoldDB" id="A0A183J4P3"/>
<proteinExistence type="inferred from homology"/>
<keyword evidence="6" id="KW-0862">Zinc</keyword>
<evidence type="ECO:0000256" key="3">
    <source>
        <dbReference type="ARBA" id="ARBA00022723"/>
    </source>
</evidence>
<dbReference type="InterPro" id="IPR022656">
    <property type="entry name" value="XPA_C"/>
</dbReference>
<dbReference type="GO" id="GO:0006284">
    <property type="term" value="P:base-excision repair"/>
    <property type="evidence" value="ECO:0007669"/>
    <property type="project" value="TreeGrafter"/>
</dbReference>
<dbReference type="EMBL" id="UZAM01014647">
    <property type="protein sequence ID" value="VDP35015.1"/>
    <property type="molecule type" value="Genomic_DNA"/>
</dbReference>
<dbReference type="GO" id="GO:0003684">
    <property type="term" value="F:damaged DNA binding"/>
    <property type="evidence" value="ECO:0007669"/>
    <property type="project" value="InterPro"/>
</dbReference>
<dbReference type="PANTHER" id="PTHR10142:SF0">
    <property type="entry name" value="DNA REPAIR PROTEIN COMPLEMENTING XP-A CELLS"/>
    <property type="match status" value="1"/>
</dbReference>
<protein>
    <submittedName>
        <fullName evidence="13">XPA_C domain-containing protein</fullName>
    </submittedName>
</protein>
<keyword evidence="4" id="KW-0227">DNA damage</keyword>
<reference evidence="11 12" key="2">
    <citation type="submission" date="2018-11" db="EMBL/GenBank/DDBJ databases">
        <authorList>
            <consortium name="Pathogen Informatics"/>
        </authorList>
    </citation>
    <scope>NUCLEOTIDE SEQUENCE [LARGE SCALE GENOMIC DNA]</scope>
</reference>
<comment type="subcellular location">
    <subcellularLocation>
        <location evidence="1">Nucleus</location>
    </subcellularLocation>
</comment>
<sequence>MHTRSDKGASARIQPYKTAEELYRACQPSYRKAGGFIEEGSESSSVVEEFQPDYADEGDKPSESGSARLECIDCGKCFSDSFLFNKFGHRCCDACRDRDGEHKLITCSNAKKLYLLKDCDLNSRQPPLRFLLRKNPHSPRGGDMKLYLRLQVSFISCMMVSPVITMRRLNNELSTYGEVLKVFKERLKNVKETEKFVSSVSLKAE</sequence>
<gene>
    <name evidence="11" type="ORF">SBAD_LOCUS10841</name>
</gene>
<dbReference type="Gene3D" id="3.90.530.10">
    <property type="entry name" value="XPA C-terminal domain"/>
    <property type="match status" value="1"/>
</dbReference>
<evidence type="ECO:0000313" key="11">
    <source>
        <dbReference type="EMBL" id="VDP35015.1"/>
    </source>
</evidence>
<dbReference type="PANTHER" id="PTHR10142">
    <property type="entry name" value="DNA REPAIR PROTEIN COMPLEMENTING XP-A CELLS"/>
    <property type="match status" value="1"/>
</dbReference>
<dbReference type="Pfam" id="PF05181">
    <property type="entry name" value="XPA_C"/>
    <property type="match status" value="1"/>
</dbReference>
<evidence type="ECO:0000313" key="13">
    <source>
        <dbReference type="WBParaSite" id="SBAD_0001121701-mRNA-1"/>
    </source>
</evidence>
<dbReference type="GO" id="GO:0000110">
    <property type="term" value="C:nucleotide-excision repair factor 1 complex"/>
    <property type="evidence" value="ECO:0007669"/>
    <property type="project" value="TreeGrafter"/>
</dbReference>
<evidence type="ECO:0000256" key="8">
    <source>
        <dbReference type="ARBA" id="ARBA00023204"/>
    </source>
</evidence>
<dbReference type="PROSITE" id="PS00752">
    <property type="entry name" value="XPA_1"/>
    <property type="match status" value="1"/>
</dbReference>
<evidence type="ECO:0000313" key="12">
    <source>
        <dbReference type="Proteomes" id="UP000270296"/>
    </source>
</evidence>
<dbReference type="InterPro" id="IPR037129">
    <property type="entry name" value="XPA_sf"/>
</dbReference>
<keyword evidence="9" id="KW-0539">Nucleus</keyword>
<evidence type="ECO:0000256" key="7">
    <source>
        <dbReference type="ARBA" id="ARBA00023125"/>
    </source>
</evidence>
<keyword evidence="3" id="KW-0479">Metal-binding</keyword>
<evidence type="ECO:0000256" key="9">
    <source>
        <dbReference type="ARBA" id="ARBA00023242"/>
    </source>
</evidence>
<accession>A0A183J4P3</accession>
<dbReference type="OrthoDB" id="68328at2759"/>
<dbReference type="Proteomes" id="UP000270296">
    <property type="component" value="Unassembled WGS sequence"/>
</dbReference>
<reference evidence="13" key="1">
    <citation type="submission" date="2016-06" db="UniProtKB">
        <authorList>
            <consortium name="WormBaseParasite"/>
        </authorList>
    </citation>
    <scope>IDENTIFICATION</scope>
</reference>
<dbReference type="GO" id="GO:0008270">
    <property type="term" value="F:zinc ion binding"/>
    <property type="evidence" value="ECO:0007669"/>
    <property type="project" value="UniProtKB-KW"/>
</dbReference>
<keyword evidence="12" id="KW-1185">Reference proteome</keyword>
<dbReference type="SUPFAM" id="SSF57716">
    <property type="entry name" value="Glucocorticoid receptor-like (DNA-binding domain)"/>
    <property type="match status" value="1"/>
</dbReference>
<evidence type="ECO:0000256" key="4">
    <source>
        <dbReference type="ARBA" id="ARBA00022763"/>
    </source>
</evidence>
<dbReference type="GO" id="GO:0000715">
    <property type="term" value="P:nucleotide-excision repair, DNA damage recognition"/>
    <property type="evidence" value="ECO:0007669"/>
    <property type="project" value="TreeGrafter"/>
</dbReference>
<keyword evidence="7" id="KW-0238">DNA-binding</keyword>
<keyword evidence="5" id="KW-0863">Zinc-finger</keyword>
<dbReference type="SUPFAM" id="SSF46955">
    <property type="entry name" value="Putative DNA-binding domain"/>
    <property type="match status" value="1"/>
</dbReference>
<name>A0A183J4P3_9BILA</name>
<dbReference type="InterPro" id="IPR009061">
    <property type="entry name" value="DNA-bd_dom_put_sf"/>
</dbReference>